<dbReference type="EMBL" id="RHIB01000001">
    <property type="protein sequence ID" value="RNA70348.1"/>
    <property type="molecule type" value="Genomic_DNA"/>
</dbReference>
<gene>
    <name evidence="1" type="ORF">EBO34_10600</name>
</gene>
<dbReference type="InterPro" id="IPR024787">
    <property type="entry name" value="EcsC"/>
</dbReference>
<accession>A0A3M7TXM3</accession>
<comment type="caution">
    <text evidence="1">The sequence shown here is derived from an EMBL/GenBank/DDBJ whole genome shotgun (WGS) entry which is preliminary data.</text>
</comment>
<dbReference type="RefSeq" id="WP_122898048.1">
    <property type="nucleotide sequence ID" value="NZ_RHIB01000001.1"/>
</dbReference>
<dbReference type="PANTHER" id="PTHR41260:SF1">
    <property type="entry name" value="PROTEIN ECSC"/>
    <property type="match status" value="1"/>
</dbReference>
<dbReference type="Pfam" id="PF12787">
    <property type="entry name" value="EcsC"/>
    <property type="match status" value="1"/>
</dbReference>
<protein>
    <submittedName>
        <fullName evidence="1">EcsC family protein</fullName>
    </submittedName>
</protein>
<dbReference type="AlphaFoldDB" id="A0A3M7TXM3"/>
<evidence type="ECO:0000313" key="2">
    <source>
        <dbReference type="Proteomes" id="UP000278746"/>
    </source>
</evidence>
<dbReference type="Proteomes" id="UP000278746">
    <property type="component" value="Unassembled WGS sequence"/>
</dbReference>
<sequence length="280" mass="32993">MNRSREEQVLEEIKEWELSYFEEVGTDISLTYHKWMNQAYAAVDTRWRGKLLTITDNVLFHVQSAIHQTRYEKQTVEYLLTEARVFNEDIREIRDMKGLSIDQLRFIARKQLAKQRLISLGQGSLTGVGGLLFTLADLPLVLAINLRTVQRIAMTYGYDLRKPYEMMFVLKVFHMVSLPRHLQQEVWYELEKEAKSADEEWLFYDGEEDIVSHAWMQRPLQNITKLFLLIVLRKKVVQGLPIFGIFSGAAFNYQFTKHIAEGAHQFYQKRHLLEKLSTMK</sequence>
<reference evidence="1 2" key="1">
    <citation type="submission" date="2018-10" db="EMBL/GenBank/DDBJ databases">
        <title>Bacillus Keqinensis sp. nov., a moderately halophilic bacterium isolated from a saline-alkaline lake.</title>
        <authorList>
            <person name="Wang H."/>
        </authorList>
    </citation>
    <scope>NUCLEOTIDE SEQUENCE [LARGE SCALE GENOMIC DNA]</scope>
    <source>
        <strain evidence="1 2">KQ-3</strain>
    </source>
</reference>
<proteinExistence type="predicted"/>
<evidence type="ECO:0000313" key="1">
    <source>
        <dbReference type="EMBL" id="RNA70348.1"/>
    </source>
</evidence>
<name>A0A3M7TXM3_9BACI</name>
<dbReference type="OrthoDB" id="2040879at2"/>
<organism evidence="1 2">
    <name type="scientific">Alteribacter keqinensis</name>
    <dbReference type="NCBI Taxonomy" id="2483800"/>
    <lineage>
        <taxon>Bacteria</taxon>
        <taxon>Bacillati</taxon>
        <taxon>Bacillota</taxon>
        <taxon>Bacilli</taxon>
        <taxon>Bacillales</taxon>
        <taxon>Bacillaceae</taxon>
        <taxon>Alteribacter</taxon>
    </lineage>
</organism>
<dbReference type="PANTHER" id="PTHR41260">
    <property type="entry name" value="PROTEIN ECSC"/>
    <property type="match status" value="1"/>
</dbReference>
<keyword evidence="2" id="KW-1185">Reference proteome</keyword>